<proteinExistence type="inferred from homology"/>
<dbReference type="AlphaFoldDB" id="A0A8J2U6F4"/>
<protein>
    <recommendedName>
        <fullName evidence="2">Flagellar hook protein FlgE D2 domain-containing protein</fullName>
    </recommendedName>
</protein>
<dbReference type="GO" id="GO:0071973">
    <property type="term" value="P:bacterial-type flagellum-dependent cell motility"/>
    <property type="evidence" value="ECO:0007669"/>
    <property type="project" value="UniProtKB-UniRule"/>
</dbReference>
<dbReference type="OrthoDB" id="8578401at2"/>
<dbReference type="NCBIfam" id="TIGR03506">
    <property type="entry name" value="FlgEFG_subfam"/>
    <property type="match status" value="1"/>
</dbReference>
<comment type="similarity">
    <text evidence="1">Belongs to the flagella basal body rod proteins family.</text>
</comment>
<reference evidence="4" key="1">
    <citation type="journal article" date="2019" name="Int. J. Syst. Evol. Microbiol.">
        <title>The Global Catalogue of Microorganisms (GCM) 10K type strain sequencing project: providing services to taxonomists for standard genome sequencing and annotation.</title>
        <authorList>
            <consortium name="The Broad Institute Genomics Platform"/>
            <consortium name="The Broad Institute Genome Sequencing Center for Infectious Disease"/>
            <person name="Wu L."/>
            <person name="Ma J."/>
        </authorList>
    </citation>
    <scope>NUCLEOTIDE SEQUENCE [LARGE SCALE GENOMIC DNA]</scope>
    <source>
        <strain evidence="4">CGMCC 1.10130</strain>
    </source>
</reference>
<dbReference type="Pfam" id="PF07559">
    <property type="entry name" value="FlgE_D2"/>
    <property type="match status" value="1"/>
</dbReference>
<dbReference type="Proteomes" id="UP000619743">
    <property type="component" value="Unassembled WGS sequence"/>
</dbReference>
<evidence type="ECO:0000313" key="4">
    <source>
        <dbReference type="Proteomes" id="UP000619743"/>
    </source>
</evidence>
<dbReference type="RefSeq" id="WP_087506117.1">
    <property type="nucleotide sequence ID" value="NZ_BMDX01000012.1"/>
</dbReference>
<dbReference type="Gene3D" id="2.60.98.20">
    <property type="entry name" value="Flagellar hook protein FlgE"/>
    <property type="match status" value="1"/>
</dbReference>
<feature type="domain" description="Flagellar hook protein FlgE D2" evidence="2">
    <location>
        <begin position="143"/>
        <end position="270"/>
    </location>
</feature>
<dbReference type="SUPFAM" id="SSF117143">
    <property type="entry name" value="Flagellar hook protein flgE"/>
    <property type="match status" value="1"/>
</dbReference>
<dbReference type="GO" id="GO:0009425">
    <property type="term" value="C:bacterial-type flagellum basal body"/>
    <property type="evidence" value="ECO:0007669"/>
    <property type="project" value="UniProtKB-SubCell"/>
</dbReference>
<dbReference type="InterPro" id="IPR037925">
    <property type="entry name" value="FlgE/F/G-like"/>
</dbReference>
<accession>A0A8J2U6F4</accession>
<dbReference type="InterPro" id="IPR020013">
    <property type="entry name" value="Flagellar_FlgE/F/G"/>
</dbReference>
<evidence type="ECO:0000313" key="3">
    <source>
        <dbReference type="EMBL" id="GGA81884.1"/>
    </source>
</evidence>
<organism evidence="3 4">
    <name type="scientific">Neiella marina</name>
    <dbReference type="NCBI Taxonomy" id="508461"/>
    <lineage>
        <taxon>Bacteria</taxon>
        <taxon>Pseudomonadati</taxon>
        <taxon>Pseudomonadota</taxon>
        <taxon>Gammaproteobacteria</taxon>
        <taxon>Alteromonadales</taxon>
        <taxon>Echinimonadaceae</taxon>
        <taxon>Neiella</taxon>
    </lineage>
</organism>
<comment type="subcellular location">
    <subcellularLocation>
        <location evidence="1">Bacterial flagellum basal body</location>
    </subcellularLocation>
</comment>
<dbReference type="InterPro" id="IPR011491">
    <property type="entry name" value="FlgE_D2"/>
</dbReference>
<gene>
    <name evidence="3" type="ORF">GCM10011369_24860</name>
</gene>
<keyword evidence="1" id="KW-0975">Bacterial flagellum</keyword>
<dbReference type="PROSITE" id="PS51257">
    <property type="entry name" value="PROKAR_LIPOPROTEIN"/>
    <property type="match status" value="1"/>
</dbReference>
<name>A0A8J2U6F4_9GAMM</name>
<dbReference type="EMBL" id="BMDX01000012">
    <property type="protein sequence ID" value="GGA81884.1"/>
    <property type="molecule type" value="Genomic_DNA"/>
</dbReference>
<comment type="caution">
    <text evidence="3">The sequence shown here is derived from an EMBL/GenBank/DDBJ whole genome shotgun (WGS) entry which is preliminary data.</text>
</comment>
<evidence type="ECO:0000259" key="2">
    <source>
        <dbReference type="Pfam" id="PF07559"/>
    </source>
</evidence>
<sequence length="344" mass="37465">MQKGIWAAAICLSLCACGGGDSSNVTNVEGTAFELISHRDDDYFTLTDIAPSEQTPNNVATLYYTNSISVRFDDDGYLRTPQNYYVLSVPANADGSVPSQALASAKAVRVDFGGESIVEATSRVTAQFSLPVDSSAIDVPFVDVDFCELETDSFSVTDKVYVYDSLGESHSLNLFFAKTADDTTSWEVKALIDCMELTPLEGQVLDFNEAGELDIGDADGDGIVTSGDGTIEYAGVSFETGADELLLTIDYSETISRFVVFELLNFEQNGVALRQYDSMEIKSNGLIQLNHNGAHRYVSRLLMADFEYSEHLAEVSEGIWMRTEDSGNFSHSVGGEIQPVTYSE</sequence>
<keyword evidence="4" id="KW-1185">Reference proteome</keyword>
<dbReference type="InterPro" id="IPR037058">
    <property type="entry name" value="Falgellar_hook_FlgE_sf"/>
</dbReference>
<evidence type="ECO:0000256" key="1">
    <source>
        <dbReference type="RuleBase" id="RU362116"/>
    </source>
</evidence>